<comment type="subcellular location">
    <subcellularLocation>
        <location evidence="1">Membrane</location>
    </subcellularLocation>
</comment>
<keyword evidence="12" id="KW-0472">Membrane</keyword>
<keyword evidence="17" id="KW-1185">Reference proteome</keyword>
<comment type="catalytic activity">
    <reaction evidence="14">
        <text>L-seryl-[protein] + ATP = O-phospho-L-seryl-[protein] + ADP + H(+)</text>
        <dbReference type="Rhea" id="RHEA:17989"/>
        <dbReference type="Rhea" id="RHEA-COMP:9863"/>
        <dbReference type="Rhea" id="RHEA-COMP:11604"/>
        <dbReference type="ChEBI" id="CHEBI:15378"/>
        <dbReference type="ChEBI" id="CHEBI:29999"/>
        <dbReference type="ChEBI" id="CHEBI:30616"/>
        <dbReference type="ChEBI" id="CHEBI:83421"/>
        <dbReference type="ChEBI" id="CHEBI:456216"/>
        <dbReference type="EC" id="2.7.11.1"/>
    </reaction>
</comment>
<evidence type="ECO:0000256" key="14">
    <source>
        <dbReference type="ARBA" id="ARBA00048679"/>
    </source>
</evidence>
<comment type="catalytic activity">
    <reaction evidence="13">
        <text>L-threonyl-[protein] + ATP = O-phospho-L-threonyl-[protein] + ADP + H(+)</text>
        <dbReference type="Rhea" id="RHEA:46608"/>
        <dbReference type="Rhea" id="RHEA-COMP:11060"/>
        <dbReference type="Rhea" id="RHEA-COMP:11605"/>
        <dbReference type="ChEBI" id="CHEBI:15378"/>
        <dbReference type="ChEBI" id="CHEBI:30013"/>
        <dbReference type="ChEBI" id="CHEBI:30616"/>
        <dbReference type="ChEBI" id="CHEBI:61977"/>
        <dbReference type="ChEBI" id="CHEBI:456216"/>
        <dbReference type="EC" id="2.7.11.1"/>
    </reaction>
</comment>
<evidence type="ECO:0000256" key="12">
    <source>
        <dbReference type="ARBA" id="ARBA00023136"/>
    </source>
</evidence>
<organism evidence="16 17">
    <name type="scientific">Hibiscus sabdariffa</name>
    <name type="common">roselle</name>
    <dbReference type="NCBI Taxonomy" id="183260"/>
    <lineage>
        <taxon>Eukaryota</taxon>
        <taxon>Viridiplantae</taxon>
        <taxon>Streptophyta</taxon>
        <taxon>Embryophyta</taxon>
        <taxon>Tracheophyta</taxon>
        <taxon>Spermatophyta</taxon>
        <taxon>Magnoliopsida</taxon>
        <taxon>eudicotyledons</taxon>
        <taxon>Gunneridae</taxon>
        <taxon>Pentapetalae</taxon>
        <taxon>rosids</taxon>
        <taxon>malvids</taxon>
        <taxon>Malvales</taxon>
        <taxon>Malvaceae</taxon>
        <taxon>Malvoideae</taxon>
        <taxon>Hibiscus</taxon>
    </lineage>
</organism>
<dbReference type="PROSITE" id="PS50011">
    <property type="entry name" value="PROTEIN_KINASE_DOM"/>
    <property type="match status" value="1"/>
</dbReference>
<reference evidence="16 17" key="1">
    <citation type="journal article" date="2024" name="G3 (Bethesda)">
        <title>Genome assembly of Hibiscus sabdariffa L. provides insights into metabolisms of medicinal natural products.</title>
        <authorList>
            <person name="Kim T."/>
        </authorList>
    </citation>
    <scope>NUCLEOTIDE SEQUENCE [LARGE SCALE GENOMIC DNA]</scope>
    <source>
        <strain evidence="16">TK-2024</strain>
        <tissue evidence="16">Old leaves</tissue>
    </source>
</reference>
<evidence type="ECO:0000256" key="2">
    <source>
        <dbReference type="ARBA" id="ARBA00012513"/>
    </source>
</evidence>
<dbReference type="EMBL" id="JBBPBM010000021">
    <property type="protein sequence ID" value="KAK8548548.1"/>
    <property type="molecule type" value="Genomic_DNA"/>
</dbReference>
<dbReference type="Pfam" id="PF07714">
    <property type="entry name" value="PK_Tyr_Ser-Thr"/>
    <property type="match status" value="1"/>
</dbReference>
<dbReference type="InterPro" id="IPR001611">
    <property type="entry name" value="Leu-rich_rpt"/>
</dbReference>
<evidence type="ECO:0000256" key="3">
    <source>
        <dbReference type="ARBA" id="ARBA00022527"/>
    </source>
</evidence>
<dbReference type="PANTHER" id="PTHR48005:SF92">
    <property type="entry name" value="REPEAT RECEPTOR-LIKE PROTEIN KINASE FAMILY PROTEIN, PUTATIVE-RELATED"/>
    <property type="match status" value="1"/>
</dbReference>
<dbReference type="Pfam" id="PF00560">
    <property type="entry name" value="LRR_1"/>
    <property type="match status" value="1"/>
</dbReference>
<keyword evidence="5" id="KW-0808">Transferase</keyword>
<evidence type="ECO:0000313" key="17">
    <source>
        <dbReference type="Proteomes" id="UP001472677"/>
    </source>
</evidence>
<name>A0ABR2DX46_9ROSI</name>
<dbReference type="Gene3D" id="1.10.510.10">
    <property type="entry name" value="Transferase(Phosphotransferase) domain 1"/>
    <property type="match status" value="1"/>
</dbReference>
<keyword evidence="9" id="KW-0418">Kinase</keyword>
<evidence type="ECO:0000256" key="9">
    <source>
        <dbReference type="ARBA" id="ARBA00022777"/>
    </source>
</evidence>
<evidence type="ECO:0000313" key="16">
    <source>
        <dbReference type="EMBL" id="KAK8548548.1"/>
    </source>
</evidence>
<evidence type="ECO:0000256" key="1">
    <source>
        <dbReference type="ARBA" id="ARBA00004370"/>
    </source>
</evidence>
<evidence type="ECO:0000256" key="4">
    <source>
        <dbReference type="ARBA" id="ARBA00022614"/>
    </source>
</evidence>
<protein>
    <recommendedName>
        <fullName evidence="2">non-specific serine/threonine protein kinase</fullName>
        <ecNumber evidence="2">2.7.11.1</ecNumber>
    </recommendedName>
</protein>
<evidence type="ECO:0000256" key="5">
    <source>
        <dbReference type="ARBA" id="ARBA00022679"/>
    </source>
</evidence>
<keyword evidence="10" id="KW-0067">ATP-binding</keyword>
<sequence length="197" mass="22616">MSTADQSPLESEAKAVVDRGWWNGYDFSNNISERCKWHGISCNPAGSITKIILSDTFDFEYLDLSTCNLSGDLPPSLGNLTRLEFLHISYNGIQATEDFDFQYCIGVGGYGSVYRAQLPFEKVVTLRKLHHLEAENPALDKSFRNEIKFLTEIQHRNIVKLHGVCLHRYSVFLVYEYMEKGNLFYNLRDEVEALEMD</sequence>
<keyword evidence="6" id="KW-0812">Transmembrane</keyword>
<dbReference type="EC" id="2.7.11.1" evidence="2"/>
<keyword evidence="11" id="KW-1133">Transmembrane helix</keyword>
<evidence type="ECO:0000256" key="8">
    <source>
        <dbReference type="ARBA" id="ARBA00022741"/>
    </source>
</evidence>
<dbReference type="InterPro" id="IPR032675">
    <property type="entry name" value="LRR_dom_sf"/>
</dbReference>
<dbReference type="SUPFAM" id="SSF52058">
    <property type="entry name" value="L domain-like"/>
    <property type="match status" value="1"/>
</dbReference>
<evidence type="ECO:0000256" key="11">
    <source>
        <dbReference type="ARBA" id="ARBA00022989"/>
    </source>
</evidence>
<evidence type="ECO:0000256" key="7">
    <source>
        <dbReference type="ARBA" id="ARBA00022737"/>
    </source>
</evidence>
<dbReference type="SUPFAM" id="SSF56112">
    <property type="entry name" value="Protein kinase-like (PK-like)"/>
    <property type="match status" value="1"/>
</dbReference>
<dbReference type="InterPro" id="IPR001245">
    <property type="entry name" value="Ser-Thr/Tyr_kinase_cat_dom"/>
</dbReference>
<proteinExistence type="predicted"/>
<dbReference type="Gene3D" id="3.80.10.10">
    <property type="entry name" value="Ribonuclease Inhibitor"/>
    <property type="match status" value="1"/>
</dbReference>
<keyword evidence="7" id="KW-0677">Repeat</keyword>
<dbReference type="InterPro" id="IPR051420">
    <property type="entry name" value="Ser_Thr_Kinases_DiverseReg"/>
</dbReference>
<dbReference type="PANTHER" id="PTHR48005">
    <property type="entry name" value="LEUCINE RICH REPEAT KINASE 2"/>
    <property type="match status" value="1"/>
</dbReference>
<dbReference type="InterPro" id="IPR011009">
    <property type="entry name" value="Kinase-like_dom_sf"/>
</dbReference>
<feature type="domain" description="Protein kinase" evidence="15">
    <location>
        <begin position="99"/>
        <end position="197"/>
    </location>
</feature>
<evidence type="ECO:0000256" key="6">
    <source>
        <dbReference type="ARBA" id="ARBA00022692"/>
    </source>
</evidence>
<keyword evidence="4" id="KW-0433">Leucine-rich repeat</keyword>
<evidence type="ECO:0000256" key="10">
    <source>
        <dbReference type="ARBA" id="ARBA00022840"/>
    </source>
</evidence>
<evidence type="ECO:0000256" key="13">
    <source>
        <dbReference type="ARBA" id="ARBA00047899"/>
    </source>
</evidence>
<dbReference type="Proteomes" id="UP001472677">
    <property type="component" value="Unassembled WGS sequence"/>
</dbReference>
<evidence type="ECO:0000259" key="15">
    <source>
        <dbReference type="PROSITE" id="PS50011"/>
    </source>
</evidence>
<accession>A0ABR2DX46</accession>
<keyword evidence="8" id="KW-0547">Nucleotide-binding</keyword>
<gene>
    <name evidence="16" type="ORF">V6N12_061460</name>
</gene>
<keyword evidence="3" id="KW-0723">Serine/threonine-protein kinase</keyword>
<comment type="caution">
    <text evidence="16">The sequence shown here is derived from an EMBL/GenBank/DDBJ whole genome shotgun (WGS) entry which is preliminary data.</text>
</comment>
<dbReference type="InterPro" id="IPR000719">
    <property type="entry name" value="Prot_kinase_dom"/>
</dbReference>